<dbReference type="Pfam" id="PF02687">
    <property type="entry name" value="FtsX"/>
    <property type="match status" value="2"/>
</dbReference>
<feature type="transmembrane region" description="Helical" evidence="7">
    <location>
        <begin position="676"/>
        <end position="703"/>
    </location>
</feature>
<feature type="transmembrane region" description="Helical" evidence="7">
    <location>
        <begin position="389"/>
        <end position="407"/>
    </location>
</feature>
<evidence type="ECO:0000259" key="8">
    <source>
        <dbReference type="Pfam" id="PF02687"/>
    </source>
</evidence>
<dbReference type="EMBL" id="BIFH01000019">
    <property type="protein sequence ID" value="GCD95917.1"/>
    <property type="molecule type" value="Genomic_DNA"/>
</dbReference>
<feature type="transmembrane region" description="Helical" evidence="7">
    <location>
        <begin position="246"/>
        <end position="272"/>
    </location>
</feature>
<feature type="transmembrane region" description="Helical" evidence="7">
    <location>
        <begin position="12"/>
        <end position="36"/>
    </location>
</feature>
<keyword evidence="10" id="KW-1185">Reference proteome</keyword>
<comment type="similarity">
    <text evidence="6">Belongs to the ABC-4 integral membrane protein family.</text>
</comment>
<organism evidence="9 10">
    <name type="scientific">Embleya hyalina</name>
    <dbReference type="NCBI Taxonomy" id="516124"/>
    <lineage>
        <taxon>Bacteria</taxon>
        <taxon>Bacillati</taxon>
        <taxon>Actinomycetota</taxon>
        <taxon>Actinomycetes</taxon>
        <taxon>Kitasatosporales</taxon>
        <taxon>Streptomycetaceae</taxon>
        <taxon>Embleya</taxon>
    </lineage>
</organism>
<evidence type="ECO:0000256" key="5">
    <source>
        <dbReference type="ARBA" id="ARBA00023136"/>
    </source>
</evidence>
<feature type="transmembrane region" description="Helical" evidence="7">
    <location>
        <begin position="772"/>
        <end position="798"/>
    </location>
</feature>
<feature type="transmembrane region" description="Helical" evidence="7">
    <location>
        <begin position="293"/>
        <end position="316"/>
    </location>
</feature>
<protein>
    <submittedName>
        <fullName evidence="9">ABC transporter permease</fullName>
    </submittedName>
</protein>
<keyword evidence="2" id="KW-1003">Cell membrane</keyword>
<feature type="domain" description="ABC3 transporter permease C-terminal" evidence="8">
    <location>
        <begin position="250"/>
        <end position="370"/>
    </location>
</feature>
<name>A0A401YMW2_9ACTN</name>
<proteinExistence type="inferred from homology"/>
<evidence type="ECO:0000256" key="3">
    <source>
        <dbReference type="ARBA" id="ARBA00022692"/>
    </source>
</evidence>
<dbReference type="AlphaFoldDB" id="A0A401YMW2"/>
<evidence type="ECO:0000256" key="6">
    <source>
        <dbReference type="ARBA" id="ARBA00038076"/>
    </source>
</evidence>
<dbReference type="PANTHER" id="PTHR30572:SF4">
    <property type="entry name" value="ABC TRANSPORTER PERMEASE YTRF"/>
    <property type="match status" value="1"/>
</dbReference>
<dbReference type="GO" id="GO:0005886">
    <property type="term" value="C:plasma membrane"/>
    <property type="evidence" value="ECO:0007669"/>
    <property type="project" value="UniProtKB-SubCell"/>
</dbReference>
<dbReference type="InterPro" id="IPR003838">
    <property type="entry name" value="ABC3_permease_C"/>
</dbReference>
<evidence type="ECO:0000256" key="4">
    <source>
        <dbReference type="ARBA" id="ARBA00022989"/>
    </source>
</evidence>
<evidence type="ECO:0000313" key="10">
    <source>
        <dbReference type="Proteomes" id="UP000286931"/>
    </source>
</evidence>
<keyword evidence="3 7" id="KW-0812">Transmembrane</keyword>
<reference evidence="9 10" key="1">
    <citation type="submission" date="2018-12" db="EMBL/GenBank/DDBJ databases">
        <title>Draft genome sequence of Embleya hyalina NBRC 13850T.</title>
        <authorList>
            <person name="Komaki H."/>
            <person name="Hosoyama A."/>
            <person name="Kimura A."/>
            <person name="Ichikawa N."/>
            <person name="Tamura T."/>
        </authorList>
    </citation>
    <scope>NUCLEOTIDE SEQUENCE [LARGE SCALE GENOMIC DNA]</scope>
    <source>
        <strain evidence="9 10">NBRC 13850</strain>
    </source>
</reference>
<dbReference type="InterPro" id="IPR050250">
    <property type="entry name" value="Macrolide_Exporter_MacB"/>
</dbReference>
<dbReference type="PANTHER" id="PTHR30572">
    <property type="entry name" value="MEMBRANE COMPONENT OF TRANSPORTER-RELATED"/>
    <property type="match status" value="1"/>
</dbReference>
<gene>
    <name evidence="9" type="ORF">EHYA_03601</name>
</gene>
<feature type="transmembrane region" description="Helical" evidence="7">
    <location>
        <begin position="419"/>
        <end position="441"/>
    </location>
</feature>
<feature type="transmembrane region" description="Helical" evidence="7">
    <location>
        <begin position="724"/>
        <end position="752"/>
    </location>
</feature>
<comment type="subcellular location">
    <subcellularLocation>
        <location evidence="1">Cell membrane</location>
        <topology evidence="1">Multi-pass membrane protein</topology>
    </subcellularLocation>
</comment>
<sequence length="808" mass="82628">MLTLATMRARWVSFLSSFVGLGLGVTILATTGVVLLSSGPETPERFAAASVLVRSGEARRPGPPFDDGPPWSAERARRLADRLAAVPGVGRVVTDRSFYAQVVIGGRPVGDPRLDDPLGHGWSSAALAAHAPVAGRPPVGDHEVVLDRRLGPHPGDTVTVLTASGPAPYTVSGLVDGPGIYLTDGQADRLAGGVRVLGLLAGGGAAPDPAAVRAVVGAEGRVLTGSDRAELEPGHAAFTRWVGLQVLSAMTALAAFTTVFVVASTFALSVAGRRREFGLLRTIGATPKQVRRALFAEAGVVAALAAGLGVVLGGVLSPTLAAVLVDLGFEPEGFTVEVGVLPLVGAFALGMVVAMAGVWSASRRAARIAPSEALREADVDNRPMSRGRVVGGLLFVALGVVSAAVTATADPRALADFGLYPPMALIIGLTMLAPAVVPPVVRVLTWPLSRGAGAIGLLVREGMLTAVRRTAATAAPVLATVGLAVLITGMVATTAQSYEARRAASVRAERVIVPDDVPGLTDAAVAEVAGTPLTPTTVYGDGGSVVEAAGVVTDEFAAIGDRVEARRGSCDELRGPTAMAVSESTAARLGWRHGGDARVTFRDGVTRTMRVIAVLADESTPYDVLFPRGTVRAHDPSALTAAIFRTGADPARAPLGGKEVSVAAYASSADAEEQRLVWTFTVLLVVVSVGYTAIAIANTLMMATADRLPDLRVLRLSGATVRQALCAIAAESAIVVTIGTALGAVVAVPSLLSLRWALSDLGGTSVPLVVPWPLVGGVIATCLAAALTASVGPAWLALRPNRHRIPAA</sequence>
<keyword evidence="4 7" id="KW-1133">Transmembrane helix</keyword>
<comment type="caution">
    <text evidence="9">The sequence shown here is derived from an EMBL/GenBank/DDBJ whole genome shotgun (WGS) entry which is preliminary data.</text>
</comment>
<feature type="transmembrane region" description="Helical" evidence="7">
    <location>
        <begin position="336"/>
        <end position="359"/>
    </location>
</feature>
<feature type="domain" description="ABC3 transporter permease C-terminal" evidence="8">
    <location>
        <begin position="683"/>
        <end position="800"/>
    </location>
</feature>
<feature type="transmembrane region" description="Helical" evidence="7">
    <location>
        <begin position="470"/>
        <end position="492"/>
    </location>
</feature>
<dbReference type="GO" id="GO:0022857">
    <property type="term" value="F:transmembrane transporter activity"/>
    <property type="evidence" value="ECO:0007669"/>
    <property type="project" value="TreeGrafter"/>
</dbReference>
<evidence type="ECO:0000256" key="2">
    <source>
        <dbReference type="ARBA" id="ARBA00022475"/>
    </source>
</evidence>
<keyword evidence="5 7" id="KW-0472">Membrane</keyword>
<dbReference type="Proteomes" id="UP000286931">
    <property type="component" value="Unassembled WGS sequence"/>
</dbReference>
<evidence type="ECO:0000256" key="7">
    <source>
        <dbReference type="SAM" id="Phobius"/>
    </source>
</evidence>
<evidence type="ECO:0000313" key="9">
    <source>
        <dbReference type="EMBL" id="GCD95917.1"/>
    </source>
</evidence>
<evidence type="ECO:0000256" key="1">
    <source>
        <dbReference type="ARBA" id="ARBA00004651"/>
    </source>
</evidence>
<accession>A0A401YMW2</accession>